<sequence>MGEVLKEWWGVIAAFVAAAAWFFRLEARGIANEKEIRRLWQQRKEDLANAAQSREETAAMLREIRHDIKTLISRNGGQ</sequence>
<dbReference type="OrthoDB" id="7774251at2"/>
<keyword evidence="1" id="KW-0812">Transmembrane</keyword>
<accession>A0A2G1QM09</accession>
<dbReference type="Proteomes" id="UP000221168">
    <property type="component" value="Unassembled WGS sequence"/>
</dbReference>
<evidence type="ECO:0000313" key="2">
    <source>
        <dbReference type="EMBL" id="PHP66567.1"/>
    </source>
</evidence>
<keyword evidence="3" id="KW-1185">Reference proteome</keyword>
<keyword evidence="1" id="KW-1133">Transmembrane helix</keyword>
<keyword evidence="1" id="KW-0472">Membrane</keyword>
<protein>
    <submittedName>
        <fullName evidence="2">Uncharacterized protein</fullName>
    </submittedName>
</protein>
<dbReference type="AlphaFoldDB" id="A0A2G1QM09"/>
<comment type="caution">
    <text evidence="2">The sequence shown here is derived from an EMBL/GenBank/DDBJ whole genome shotgun (WGS) entry which is preliminary data.</text>
</comment>
<proteinExistence type="predicted"/>
<gene>
    <name evidence="2" type="ORF">CSC94_12825</name>
</gene>
<evidence type="ECO:0000256" key="1">
    <source>
        <dbReference type="SAM" id="Phobius"/>
    </source>
</evidence>
<dbReference type="RefSeq" id="WP_099306753.1">
    <property type="nucleotide sequence ID" value="NZ_PDVP01000007.1"/>
</dbReference>
<organism evidence="2 3">
    <name type="scientific">Zhengella mangrovi</name>
    <dbReference type="NCBI Taxonomy" id="1982044"/>
    <lineage>
        <taxon>Bacteria</taxon>
        <taxon>Pseudomonadati</taxon>
        <taxon>Pseudomonadota</taxon>
        <taxon>Alphaproteobacteria</taxon>
        <taxon>Hyphomicrobiales</taxon>
        <taxon>Notoacmeibacteraceae</taxon>
        <taxon>Zhengella</taxon>
    </lineage>
</organism>
<dbReference type="EMBL" id="PDVP01000007">
    <property type="protein sequence ID" value="PHP66567.1"/>
    <property type="molecule type" value="Genomic_DNA"/>
</dbReference>
<name>A0A2G1QM09_9HYPH</name>
<evidence type="ECO:0000313" key="3">
    <source>
        <dbReference type="Proteomes" id="UP000221168"/>
    </source>
</evidence>
<feature type="transmembrane region" description="Helical" evidence="1">
    <location>
        <begin position="6"/>
        <end position="25"/>
    </location>
</feature>
<reference evidence="2 3" key="1">
    <citation type="submission" date="2017-10" db="EMBL/GenBank/DDBJ databases">
        <title>Sedimentibacterium mangrovi gen. nov., sp. nov., a novel member of family Phyllobacteriacea isolated from mangrove sediment.</title>
        <authorList>
            <person name="Liao H."/>
            <person name="Tian Y."/>
        </authorList>
    </citation>
    <scope>NUCLEOTIDE SEQUENCE [LARGE SCALE GENOMIC DNA]</scope>
    <source>
        <strain evidence="2 3">X9-2-2</strain>
    </source>
</reference>